<gene>
    <name evidence="1" type="ORF">CK203_112951</name>
</gene>
<protein>
    <submittedName>
        <fullName evidence="1">Uncharacterized protein</fullName>
    </submittedName>
</protein>
<evidence type="ECO:0000313" key="1">
    <source>
        <dbReference type="EMBL" id="RVW20607.1"/>
    </source>
</evidence>
<evidence type="ECO:0000313" key="2">
    <source>
        <dbReference type="Proteomes" id="UP000288805"/>
    </source>
</evidence>
<dbReference type="AlphaFoldDB" id="A0A438CBK5"/>
<dbReference type="EMBL" id="QGNW01002352">
    <property type="protein sequence ID" value="RVW20607.1"/>
    <property type="molecule type" value="Genomic_DNA"/>
</dbReference>
<proteinExistence type="predicted"/>
<sequence>MPLSRAFQKLMEGGLLTRLAPRPVSQPVPPRFRMDLHCSYHQGLGHDMNHCPALRYAIHDLIDQGLVNLGQPSVTTNHLLAHSTHVVPPPPGGIHHIDFVEDDNIHMMSWDDGLLEPIVLNDGYEIDTVGVQTSTPFSLISDWVPFELTPIAALGIARQGPSVPFILRPDDDDSEGRDALSQIQVETTTTSEGLIHMMMADRATCIVFSDYDLPLEGSNHTRPLYITVGCSGHRVSSVLLDNGSVLNICPLTTTIALSYAPLEFSPSAQTVFKIPTSFNLLLGRPWIHRVGDIPSSLHQNVKFIHDKQVITVQPPKDVFASSEPMLQISHSENDLFFTGFTFDEVQTLEVEDFCRDFVAMSFDQHSSMMVLDMMRGMSFMLGMGLGRRQHRPMEFVATVDHDAPFGFGMSLTDYFVRGSEVHPHMRDFGAVTDIEEWMGFSIKETIDCGVDVEPTRMIDGVFPHDDYQDEMDTTSMSQITERVQPKSASPFNLCRVSAIEIVEEIQTVLAPELMEDVAVGDDLLRTLLDLLRKRPTLWTYLFHLTFYRDSFPILAMFMIPHLWI</sequence>
<dbReference type="Proteomes" id="UP000288805">
    <property type="component" value="Unassembled WGS sequence"/>
</dbReference>
<organism evidence="1 2">
    <name type="scientific">Vitis vinifera</name>
    <name type="common">Grape</name>
    <dbReference type="NCBI Taxonomy" id="29760"/>
    <lineage>
        <taxon>Eukaryota</taxon>
        <taxon>Viridiplantae</taxon>
        <taxon>Streptophyta</taxon>
        <taxon>Embryophyta</taxon>
        <taxon>Tracheophyta</taxon>
        <taxon>Spermatophyta</taxon>
        <taxon>Magnoliopsida</taxon>
        <taxon>eudicotyledons</taxon>
        <taxon>Gunneridae</taxon>
        <taxon>Pentapetalae</taxon>
        <taxon>rosids</taxon>
        <taxon>Vitales</taxon>
        <taxon>Vitaceae</taxon>
        <taxon>Viteae</taxon>
        <taxon>Vitis</taxon>
    </lineage>
</organism>
<dbReference type="PANTHER" id="PTHR32108:SF9">
    <property type="entry name" value="REVERSE TRANSCRIPTASE RNASE H-LIKE DOMAIN-CONTAINING PROTEIN"/>
    <property type="match status" value="1"/>
</dbReference>
<comment type="caution">
    <text evidence="1">The sequence shown here is derived from an EMBL/GenBank/DDBJ whole genome shotgun (WGS) entry which is preliminary data.</text>
</comment>
<accession>A0A438CBK5</accession>
<dbReference type="PANTHER" id="PTHR32108">
    <property type="entry name" value="DNA-DIRECTED RNA POLYMERASE SUBUNIT ALPHA"/>
    <property type="match status" value="1"/>
</dbReference>
<name>A0A438CBK5_VITVI</name>
<reference evidence="1 2" key="1">
    <citation type="journal article" date="2018" name="PLoS Genet.">
        <title>Population sequencing reveals clonal diversity and ancestral inbreeding in the grapevine cultivar Chardonnay.</title>
        <authorList>
            <person name="Roach M.J."/>
            <person name="Johnson D.L."/>
            <person name="Bohlmann J."/>
            <person name="van Vuuren H.J."/>
            <person name="Jones S.J."/>
            <person name="Pretorius I.S."/>
            <person name="Schmidt S.A."/>
            <person name="Borneman A.R."/>
        </authorList>
    </citation>
    <scope>NUCLEOTIDE SEQUENCE [LARGE SCALE GENOMIC DNA]</scope>
    <source>
        <strain evidence="2">cv. Chardonnay</strain>
        <tissue evidence="1">Leaf</tissue>
    </source>
</reference>